<dbReference type="EMBL" id="KN818282">
    <property type="protein sequence ID" value="KIL61604.1"/>
    <property type="molecule type" value="Genomic_DNA"/>
</dbReference>
<evidence type="ECO:0000313" key="2">
    <source>
        <dbReference type="Proteomes" id="UP000054549"/>
    </source>
</evidence>
<dbReference type="HOGENOM" id="CLU_103053_1_0_1"/>
<keyword evidence="2" id="KW-1185">Reference proteome</keyword>
<name>A0A0C2T4Y1_AMAMK</name>
<gene>
    <name evidence="1" type="ORF">M378DRAFT_850894</name>
</gene>
<reference evidence="1 2" key="1">
    <citation type="submission" date="2014-04" db="EMBL/GenBank/DDBJ databases">
        <title>Evolutionary Origins and Diversification of the Mycorrhizal Mutualists.</title>
        <authorList>
            <consortium name="DOE Joint Genome Institute"/>
            <consortium name="Mycorrhizal Genomics Consortium"/>
            <person name="Kohler A."/>
            <person name="Kuo A."/>
            <person name="Nagy L.G."/>
            <person name="Floudas D."/>
            <person name="Copeland A."/>
            <person name="Barry K.W."/>
            <person name="Cichocki N."/>
            <person name="Veneault-Fourrey C."/>
            <person name="LaButti K."/>
            <person name="Lindquist E.A."/>
            <person name="Lipzen A."/>
            <person name="Lundell T."/>
            <person name="Morin E."/>
            <person name="Murat C."/>
            <person name="Riley R."/>
            <person name="Ohm R."/>
            <person name="Sun H."/>
            <person name="Tunlid A."/>
            <person name="Henrissat B."/>
            <person name="Grigoriev I.V."/>
            <person name="Hibbett D.S."/>
            <person name="Martin F."/>
        </authorList>
    </citation>
    <scope>NUCLEOTIDE SEQUENCE [LARGE SCALE GENOMIC DNA]</scope>
    <source>
        <strain evidence="1 2">Koide BX008</strain>
    </source>
</reference>
<dbReference type="AlphaFoldDB" id="A0A0C2T4Y1"/>
<dbReference type="InParanoid" id="A0A0C2T4Y1"/>
<evidence type="ECO:0000313" key="1">
    <source>
        <dbReference type="EMBL" id="KIL61604.1"/>
    </source>
</evidence>
<accession>A0A0C2T4Y1</accession>
<organism evidence="1 2">
    <name type="scientific">Amanita muscaria (strain Koide BX008)</name>
    <dbReference type="NCBI Taxonomy" id="946122"/>
    <lineage>
        <taxon>Eukaryota</taxon>
        <taxon>Fungi</taxon>
        <taxon>Dikarya</taxon>
        <taxon>Basidiomycota</taxon>
        <taxon>Agaricomycotina</taxon>
        <taxon>Agaricomycetes</taxon>
        <taxon>Agaricomycetidae</taxon>
        <taxon>Agaricales</taxon>
        <taxon>Pluteineae</taxon>
        <taxon>Amanitaceae</taxon>
        <taxon>Amanita</taxon>
    </lineage>
</organism>
<protein>
    <submittedName>
        <fullName evidence="1">Uncharacterized protein</fullName>
    </submittedName>
</protein>
<sequence>MTEFTRTLTFRSNKLGRDSVLVLTFDDSSIPGIYHTVFPTAFKVSAFGADGADEFTVTYKSQLGFTRAQIDGGTVVPASTYIPINVGQKTVLTKRSDPAIYSFSIPEDIVPSTDQMVAQNNTDGKENIGVGFFTRPDRGPSQMLVFEGVGSGSSVQSEFTPILGGYITSDYKETAILRGQISTTVLFKENLVKLPQLTNWRIEYNPGSGVYAIKRDLTAS</sequence>
<proteinExistence type="predicted"/>
<dbReference type="Proteomes" id="UP000054549">
    <property type="component" value="Unassembled WGS sequence"/>
</dbReference>
<dbReference type="OrthoDB" id="3067888at2759"/>